<dbReference type="Pfam" id="PF25707">
    <property type="entry name" value="UL78"/>
    <property type="match status" value="1"/>
</dbReference>
<evidence type="ECO:0000313" key="4">
    <source>
        <dbReference type="EMBL" id="WEG69352.1"/>
    </source>
</evidence>
<organism evidence="6">
    <name type="scientific">Mastomys natalensis cytomegalovirus 2</name>
    <dbReference type="NCBI Taxonomy" id="2973540"/>
    <lineage>
        <taxon>Viruses</taxon>
        <taxon>Duplodnaviria</taxon>
        <taxon>Heunggongvirae</taxon>
        <taxon>Peploviricota</taxon>
        <taxon>Herviviricetes</taxon>
        <taxon>Herpesvirales</taxon>
        <taxon>Orthoherpesviridae</taxon>
        <taxon>Betaherpesvirinae</taxon>
        <taxon>Muromegalovirus</taxon>
    </lineage>
</organism>
<dbReference type="InterPro" id="IPR057757">
    <property type="entry name" value="UL78-like"/>
</dbReference>
<gene>
    <name evidence="6" type="primary">M78</name>
</gene>
<reference evidence="6" key="2">
    <citation type="submission" date="2023-06" db="EMBL/GenBank/DDBJ databases">
        <title>Isolation and genome sequencing of cytomegaloviruses from Natal multimammate mice (Mastomys natalensis).</title>
        <authorList>
            <person name="Jarvis M.A."/>
            <person name="Davison A.J."/>
        </authorList>
    </citation>
    <scope>NUCLEOTIDE SEQUENCE</scope>
    <source>
        <strain evidence="2">Mnat18</strain>
        <strain evidence="3">Mnat19</strain>
        <strain evidence="6">Mnat2</strain>
        <strain evidence="4">Mnat29</strain>
        <strain evidence="5">Mnat33</strain>
    </source>
</reference>
<feature type="transmembrane region" description="Helical" evidence="1">
    <location>
        <begin position="261"/>
        <end position="279"/>
    </location>
</feature>
<feature type="transmembrane region" description="Helical" evidence="1">
    <location>
        <begin position="32"/>
        <end position="54"/>
    </location>
</feature>
<reference evidence="6" key="1">
    <citation type="submission" date="2022-09" db="EMBL/GenBank/DDBJ databases">
        <authorList>
            <person name="Vucak M."/>
            <person name="Davison A.J."/>
        </authorList>
    </citation>
    <scope>NUCLEOTIDE SEQUENCE</scope>
    <source>
        <strain evidence="2">Mnat18</strain>
        <strain evidence="3">Mnat19</strain>
        <strain evidence="6">Mnat2</strain>
        <strain evidence="4">Mnat29</strain>
        <strain evidence="5">Mnat33</strain>
    </source>
</reference>
<keyword evidence="1" id="KW-0472">Membrane</keyword>
<dbReference type="EMBL" id="OP429126">
    <property type="protein sequence ID" value="WEG69490.1"/>
    <property type="molecule type" value="Genomic_DNA"/>
</dbReference>
<dbReference type="EMBL" id="OP429139">
    <property type="protein sequence ID" value="WEG71302.1"/>
    <property type="molecule type" value="Genomic_DNA"/>
</dbReference>
<dbReference type="EMBL" id="OP429124">
    <property type="protein sequence ID" value="WEG69213.1"/>
    <property type="molecule type" value="Genomic_DNA"/>
</dbReference>
<keyword evidence="1" id="KW-0812">Transmembrane</keyword>
<dbReference type="EMBL" id="OP429125">
    <property type="protein sequence ID" value="WEG69352.1"/>
    <property type="molecule type" value="Genomic_DNA"/>
</dbReference>
<proteinExistence type="predicted"/>
<feature type="transmembrane region" description="Helical" evidence="1">
    <location>
        <begin position="189"/>
        <end position="212"/>
    </location>
</feature>
<accession>A0A9Y1IQP0</accession>
<evidence type="ECO:0000256" key="1">
    <source>
        <dbReference type="SAM" id="Phobius"/>
    </source>
</evidence>
<dbReference type="EMBL" id="OP429141">
    <property type="protein sequence ID" value="WEG71581.1"/>
    <property type="molecule type" value="Genomic_DNA"/>
</dbReference>
<keyword evidence="6" id="KW-0946">Virion</keyword>
<dbReference type="GO" id="GO:0019031">
    <property type="term" value="C:viral envelope"/>
    <property type="evidence" value="ECO:0007669"/>
    <property type="project" value="UniProtKB-KW"/>
</dbReference>
<keyword evidence="6" id="KW-0261">Viral envelope protein</keyword>
<evidence type="ECO:0000313" key="6">
    <source>
        <dbReference type="EMBL" id="WEG71302.1"/>
    </source>
</evidence>
<evidence type="ECO:0000313" key="2">
    <source>
        <dbReference type="EMBL" id="WEG69075.1"/>
    </source>
</evidence>
<sequence length="410" mass="45635">MANNTDLCVLPSVAMSLEMERFIITFDRATTATFSTCVGLSVCLLTLCTYLSLCRERSYGVCFYVINFWIAVFIQQVGAAAEWGMRAWCPGMVTSDYCSVVKALICAGESAASIFFMYMFVDRMCEFGVLNETEKFGTKKGTRVGTVVWMGVLAWLSSVMMAYPLYATKAAVDLTGTASVCEMVGSDGIVYMMLQYSSVLIVPSLIVCAKIVEIERKSDKPAVWRTIYKAYVFYGGLFVTVLPFVVWRVAAAVMAKEVSMWYNYMWLAMTVLYQMRIAVISYGVDIAYEGEDIATGDIRQPSCVSVICDVLVRYRRLRGLMFAKFADIFDGVRKKVYEMCTGKTMIVKQVCQSEELRAESNSVFGLVIKNDGFKAVDPPDVDVTDLRHNVDIVETVPGAGDPAELKESYA</sequence>
<dbReference type="EMBL" id="OP429127">
    <property type="protein sequence ID" value="WEG69628.1"/>
    <property type="molecule type" value="Genomic_DNA"/>
</dbReference>
<dbReference type="EMBL" id="OP429123">
    <property type="protein sequence ID" value="WEG69075.1"/>
    <property type="molecule type" value="Genomic_DNA"/>
</dbReference>
<feature type="transmembrane region" description="Helical" evidence="1">
    <location>
        <begin position="61"/>
        <end position="81"/>
    </location>
</feature>
<feature type="transmembrane region" description="Helical" evidence="1">
    <location>
        <begin position="142"/>
        <end position="166"/>
    </location>
</feature>
<name>A0A9Y1IQP0_9BETA</name>
<feature type="transmembrane region" description="Helical" evidence="1">
    <location>
        <begin position="101"/>
        <end position="121"/>
    </location>
</feature>
<keyword evidence="1" id="KW-1133">Transmembrane helix</keyword>
<evidence type="ECO:0000313" key="3">
    <source>
        <dbReference type="EMBL" id="WEG69213.1"/>
    </source>
</evidence>
<protein>
    <submittedName>
        <fullName evidence="6">Envelope protein UL78</fullName>
    </submittedName>
</protein>
<feature type="transmembrane region" description="Helical" evidence="1">
    <location>
        <begin position="232"/>
        <end position="255"/>
    </location>
</feature>
<evidence type="ECO:0000313" key="5">
    <source>
        <dbReference type="EMBL" id="WEG69628.1"/>
    </source>
</evidence>